<keyword evidence="2" id="KW-0472">Membrane</keyword>
<evidence type="ECO:0000313" key="3">
    <source>
        <dbReference type="EMBL" id="TBW59611.1"/>
    </source>
</evidence>
<feature type="transmembrane region" description="Helical" evidence="2">
    <location>
        <begin position="183"/>
        <end position="203"/>
    </location>
</feature>
<keyword evidence="2" id="KW-1133">Transmembrane helix</keyword>
<accession>A0ABY1ZR50</accession>
<organism evidence="3 4">
    <name type="scientific">Marinobacter halodurans</name>
    <dbReference type="NCBI Taxonomy" id="2528979"/>
    <lineage>
        <taxon>Bacteria</taxon>
        <taxon>Pseudomonadati</taxon>
        <taxon>Pseudomonadota</taxon>
        <taxon>Gammaproteobacteria</taxon>
        <taxon>Pseudomonadales</taxon>
        <taxon>Marinobacteraceae</taxon>
        <taxon>Marinobacter</taxon>
    </lineage>
</organism>
<evidence type="ECO:0000256" key="2">
    <source>
        <dbReference type="SAM" id="Phobius"/>
    </source>
</evidence>
<feature type="transmembrane region" description="Helical" evidence="2">
    <location>
        <begin position="294"/>
        <end position="317"/>
    </location>
</feature>
<name>A0ABY1ZR50_9GAMM</name>
<feature type="transmembrane region" description="Helical" evidence="2">
    <location>
        <begin position="349"/>
        <end position="371"/>
    </location>
</feature>
<dbReference type="InterPro" id="IPR010295">
    <property type="entry name" value="DUF898"/>
</dbReference>
<feature type="transmembrane region" description="Helical" evidence="2">
    <location>
        <begin position="240"/>
        <end position="273"/>
    </location>
</feature>
<keyword evidence="2" id="KW-0812">Transmembrane</keyword>
<evidence type="ECO:0000313" key="4">
    <source>
        <dbReference type="Proteomes" id="UP000313645"/>
    </source>
</evidence>
<proteinExistence type="predicted"/>
<evidence type="ECO:0000256" key="1">
    <source>
        <dbReference type="SAM" id="MobiDB-lite"/>
    </source>
</evidence>
<comment type="caution">
    <text evidence="3">The sequence shown here is derived from an EMBL/GenBank/DDBJ whole genome shotgun (WGS) entry which is preliminary data.</text>
</comment>
<reference evidence="3 4" key="1">
    <citation type="submission" date="2019-02" db="EMBL/GenBank/DDBJ databases">
        <title>Marinobacter halodurans sp. nov., a marine bacterium isolated from sea tidal flat.</title>
        <authorList>
            <person name="Yoo Y."/>
            <person name="Lee D.W."/>
            <person name="Kim B.S."/>
            <person name="Kim J.-J."/>
        </authorList>
    </citation>
    <scope>NUCLEOTIDE SEQUENCE [LARGE SCALE GENOMIC DNA]</scope>
    <source>
        <strain evidence="3 4">YJ-S3-2</strain>
    </source>
</reference>
<dbReference type="Pfam" id="PF05987">
    <property type="entry name" value="DUF898"/>
    <property type="match status" value="1"/>
</dbReference>
<gene>
    <name evidence="3" type="ORF">EZI54_01260</name>
</gene>
<feature type="transmembrane region" description="Helical" evidence="2">
    <location>
        <begin position="423"/>
        <end position="444"/>
    </location>
</feature>
<dbReference type="RefSeq" id="WP_131478217.1">
    <property type="nucleotide sequence ID" value="NZ_SJDL01000001.1"/>
</dbReference>
<sequence length="493" mass="54051">MSTERYRIQFDGGIVDGFSAEAVKANVQALFNVSSERASRLFDGTSRNLKKDLSLDQANRYRDRLLKAGAAVAIQPMDMVPPAFPGESAGAPEPDKPQYATSLSELAVEPVDGEEGMAVNSAAPAAAVAAGEGQGEPASTGPARFEARPVGSTPIQRPVRKTIDPEDFRDAEFRFTGRGGEYFGIWIVNILLTIVTFGIYSAWATVRNNQYFYANTQLEGASFQYLADPVTILKGRLTAFFAFILYALVVNLVPGAAIILGIGFMFAIPWIVIRSLRFRAINSAYRNVRFDFEASYADALMVMVAWPFLNLLALFLLTPFSVLKTHRFMGNGFRYGTTRFRFDSTNSEYYAFFGKGLLMAIGFAVGGIIAFTLISPKLAVLVFMAGYLSVFGYFMAGLTNIFVNNLTLRDHSLHSHLSPKQMLWIYLSNSALVVLTLGLFTPWAKVRMARYRAACTEMTIAGDLDGFVAAENRRTSALGQELGDAFDVGVAAF</sequence>
<feature type="region of interest" description="Disordered" evidence="1">
    <location>
        <begin position="132"/>
        <end position="158"/>
    </location>
</feature>
<keyword evidence="4" id="KW-1185">Reference proteome</keyword>
<dbReference type="EMBL" id="SJDL01000001">
    <property type="protein sequence ID" value="TBW59611.1"/>
    <property type="molecule type" value="Genomic_DNA"/>
</dbReference>
<protein>
    <submittedName>
        <fullName evidence="3">DUF898 domain-containing protein</fullName>
    </submittedName>
</protein>
<feature type="transmembrane region" description="Helical" evidence="2">
    <location>
        <begin position="378"/>
        <end position="403"/>
    </location>
</feature>
<dbReference type="Proteomes" id="UP000313645">
    <property type="component" value="Unassembled WGS sequence"/>
</dbReference>